<dbReference type="AlphaFoldDB" id="A0A3A1YXE6"/>
<evidence type="ECO:0000313" key="2">
    <source>
        <dbReference type="EMBL" id="RIY41154.1"/>
    </source>
</evidence>
<protein>
    <recommendedName>
        <fullName evidence="1">DUF5710 domain-containing protein</fullName>
    </recommendedName>
</protein>
<evidence type="ECO:0000313" key="3">
    <source>
        <dbReference type="Proteomes" id="UP000266206"/>
    </source>
</evidence>
<dbReference type="Pfam" id="PF18974">
    <property type="entry name" value="DUF5710"/>
    <property type="match status" value="1"/>
</dbReference>
<organism evidence="2 3">
    <name type="scientific">Neopusillimonas maritima</name>
    <dbReference type="NCBI Taxonomy" id="2026239"/>
    <lineage>
        <taxon>Bacteria</taxon>
        <taxon>Pseudomonadati</taxon>
        <taxon>Pseudomonadota</taxon>
        <taxon>Betaproteobacteria</taxon>
        <taxon>Burkholderiales</taxon>
        <taxon>Alcaligenaceae</taxon>
        <taxon>Neopusillimonas</taxon>
    </lineage>
</organism>
<gene>
    <name evidence="2" type="ORF">CJP73_08395</name>
</gene>
<reference evidence="2 3" key="1">
    <citation type="submission" date="2017-08" db="EMBL/GenBank/DDBJ databases">
        <title>Pusillimonas indicus sp. nov., a member of the family Alcaligenaceae isolated from surface seawater.</title>
        <authorList>
            <person name="Li J."/>
        </authorList>
    </citation>
    <scope>NUCLEOTIDE SEQUENCE [LARGE SCALE GENOMIC DNA]</scope>
    <source>
        <strain evidence="2 3">L52-1-41</strain>
    </source>
</reference>
<accession>A0A3A1YXE6</accession>
<comment type="caution">
    <text evidence="2">The sequence shown here is derived from an EMBL/GenBank/DDBJ whole genome shotgun (WGS) entry which is preliminary data.</text>
</comment>
<dbReference type="Proteomes" id="UP000266206">
    <property type="component" value="Unassembled WGS sequence"/>
</dbReference>
<sequence length="251" mass="28347">MRRLYLNTTYEEKDQVRSLGARWDSGAKRWYILPDQDPAPFARWLDAKRAQTTESPKAEAPPDTEVIPVPKAWVNVRAPSFYLLSTTQSCGRCELKAPAFGFVLPRSYESMALQLNSRLSDGQQPNSIYSYPDLLRWLEHPKSRQWISHGIEALPYDIYHLSKDIVDLLRQTAPNYRKVTKFGQRRWANVCPHCRASLPDVRPDGQPALIPRSSTGAAYTDLTPIGIPFEAGAAGLATGIEFVQRMNIQSS</sequence>
<proteinExistence type="predicted"/>
<dbReference type="EMBL" id="NQYH01000005">
    <property type="protein sequence ID" value="RIY41154.1"/>
    <property type="molecule type" value="Genomic_DNA"/>
</dbReference>
<feature type="domain" description="DUF5710" evidence="1">
    <location>
        <begin position="3"/>
        <end position="45"/>
    </location>
</feature>
<evidence type="ECO:0000259" key="1">
    <source>
        <dbReference type="Pfam" id="PF18974"/>
    </source>
</evidence>
<dbReference type="OrthoDB" id="9792687at2"/>
<dbReference type="InterPro" id="IPR043764">
    <property type="entry name" value="DUF5710"/>
</dbReference>
<dbReference type="RefSeq" id="WP_119516144.1">
    <property type="nucleotide sequence ID" value="NZ_NQYH01000005.1"/>
</dbReference>
<name>A0A3A1YXE6_9BURK</name>